<proteinExistence type="predicted"/>
<dbReference type="AlphaFoldDB" id="A0A6H5GQT9"/>
<evidence type="ECO:0000256" key="1">
    <source>
        <dbReference type="SAM" id="MobiDB-lite"/>
    </source>
</evidence>
<sequence length="142" mass="16038">MDDHLPSERSADHLIRNRLAESQMPKTSRCDSSVNSVECLVKWRLSRWRATPGHHARAFLSYSLIAWSVCAFIVYEGIHSNRDLTPAIFELYRSLLKSGEGAFKKLKNEPVVSPGPQHAGHTPTTASCPTPARRRHRTTFTQ</sequence>
<feature type="compositionally biased region" description="Basic residues" evidence="1">
    <location>
        <begin position="132"/>
        <end position="142"/>
    </location>
</feature>
<feature type="region of interest" description="Disordered" evidence="1">
    <location>
        <begin position="107"/>
        <end position="142"/>
    </location>
</feature>
<keyword evidence="3" id="KW-1185">Reference proteome</keyword>
<feature type="non-terminal residue" evidence="2">
    <location>
        <position position="142"/>
    </location>
</feature>
<evidence type="ECO:0000313" key="3">
    <source>
        <dbReference type="Proteomes" id="UP000479000"/>
    </source>
</evidence>
<dbReference type="Proteomes" id="UP000479000">
    <property type="component" value="Unassembled WGS sequence"/>
</dbReference>
<accession>A0A6H5GQT9</accession>
<reference evidence="2 3" key="1">
    <citation type="submission" date="2020-02" db="EMBL/GenBank/DDBJ databases">
        <authorList>
            <person name="Ferguson B K."/>
        </authorList>
    </citation>
    <scope>NUCLEOTIDE SEQUENCE [LARGE SCALE GENOMIC DNA]</scope>
</reference>
<name>A0A6H5GQT9_9HEMI</name>
<dbReference type="OrthoDB" id="6159439at2759"/>
<evidence type="ECO:0000313" key="2">
    <source>
        <dbReference type="EMBL" id="CAB0005298.1"/>
    </source>
</evidence>
<dbReference type="EMBL" id="CADCXU010016191">
    <property type="protein sequence ID" value="CAB0005298.1"/>
    <property type="molecule type" value="Genomic_DNA"/>
</dbReference>
<protein>
    <submittedName>
        <fullName evidence="2">Uncharacterized protein</fullName>
    </submittedName>
</protein>
<gene>
    <name evidence="2" type="ORF">NTEN_LOCUS10775</name>
</gene>
<organism evidence="2 3">
    <name type="scientific">Nesidiocoris tenuis</name>
    <dbReference type="NCBI Taxonomy" id="355587"/>
    <lineage>
        <taxon>Eukaryota</taxon>
        <taxon>Metazoa</taxon>
        <taxon>Ecdysozoa</taxon>
        <taxon>Arthropoda</taxon>
        <taxon>Hexapoda</taxon>
        <taxon>Insecta</taxon>
        <taxon>Pterygota</taxon>
        <taxon>Neoptera</taxon>
        <taxon>Paraneoptera</taxon>
        <taxon>Hemiptera</taxon>
        <taxon>Heteroptera</taxon>
        <taxon>Panheteroptera</taxon>
        <taxon>Cimicomorpha</taxon>
        <taxon>Miridae</taxon>
        <taxon>Dicyphina</taxon>
        <taxon>Nesidiocoris</taxon>
    </lineage>
</organism>